<dbReference type="Proteomes" id="UP001301769">
    <property type="component" value="Unassembled WGS sequence"/>
</dbReference>
<dbReference type="GO" id="GO:0000976">
    <property type="term" value="F:transcription cis-regulatory region binding"/>
    <property type="evidence" value="ECO:0007669"/>
    <property type="project" value="InterPro"/>
</dbReference>
<evidence type="ECO:0000256" key="5">
    <source>
        <dbReference type="ARBA" id="ARBA00023163"/>
    </source>
</evidence>
<keyword evidence="4" id="KW-0238">DNA-binding</keyword>
<dbReference type="Gene3D" id="1.20.5.170">
    <property type="match status" value="1"/>
</dbReference>
<comment type="caution">
    <text evidence="8">The sequence shown here is derived from an EMBL/GenBank/DDBJ whole genome shotgun (WGS) entry which is preliminary data.</text>
</comment>
<dbReference type="InterPro" id="IPR050936">
    <property type="entry name" value="AP-1-like"/>
</dbReference>
<feature type="compositionally biased region" description="Low complexity" evidence="7">
    <location>
        <begin position="103"/>
        <end position="117"/>
    </location>
</feature>
<comment type="subcellular location">
    <subcellularLocation>
        <location evidence="1">Nucleus</location>
    </subcellularLocation>
</comment>
<dbReference type="PANTHER" id="PTHR40621">
    <property type="entry name" value="TRANSCRIPTION FACTOR KAPC-RELATED"/>
    <property type="match status" value="1"/>
</dbReference>
<dbReference type="EMBL" id="MU858045">
    <property type="protein sequence ID" value="KAK4220182.1"/>
    <property type="molecule type" value="Genomic_DNA"/>
</dbReference>
<keyword evidence="3" id="KW-0805">Transcription regulation</keyword>
<comment type="similarity">
    <text evidence="2">Belongs to the bZIP family.</text>
</comment>
<evidence type="ECO:0000313" key="8">
    <source>
        <dbReference type="EMBL" id="KAK4220182.1"/>
    </source>
</evidence>
<reference evidence="8" key="2">
    <citation type="submission" date="2023-05" db="EMBL/GenBank/DDBJ databases">
        <authorList>
            <consortium name="Lawrence Berkeley National Laboratory"/>
            <person name="Steindorff A."/>
            <person name="Hensen N."/>
            <person name="Bonometti L."/>
            <person name="Westerberg I."/>
            <person name="Brannstrom I.O."/>
            <person name="Guillou S."/>
            <person name="Cros-Aarteil S."/>
            <person name="Calhoun S."/>
            <person name="Haridas S."/>
            <person name="Kuo A."/>
            <person name="Mondo S."/>
            <person name="Pangilinan J."/>
            <person name="Riley R."/>
            <person name="Labutti K."/>
            <person name="Andreopoulos B."/>
            <person name="Lipzen A."/>
            <person name="Chen C."/>
            <person name="Yanf M."/>
            <person name="Daum C."/>
            <person name="Ng V."/>
            <person name="Clum A."/>
            <person name="Ohm R."/>
            <person name="Martin F."/>
            <person name="Silar P."/>
            <person name="Natvig D."/>
            <person name="Lalanne C."/>
            <person name="Gautier V."/>
            <person name="Ament-Velasquez S.L."/>
            <person name="Kruys A."/>
            <person name="Hutchinson M.I."/>
            <person name="Powell A.J."/>
            <person name="Barry K."/>
            <person name="Miller A.N."/>
            <person name="Grigoriev I.V."/>
            <person name="Debuchy R."/>
            <person name="Gladieux P."/>
            <person name="Thoren M.H."/>
            <person name="Johannesson H."/>
        </authorList>
    </citation>
    <scope>NUCLEOTIDE SEQUENCE</scope>
    <source>
        <strain evidence="8">PSN293</strain>
    </source>
</reference>
<evidence type="ECO:0000313" key="9">
    <source>
        <dbReference type="Proteomes" id="UP001301769"/>
    </source>
</evidence>
<keyword evidence="9" id="KW-1185">Reference proteome</keyword>
<dbReference type="CDD" id="cd14688">
    <property type="entry name" value="bZIP_YAP"/>
    <property type="match status" value="1"/>
</dbReference>
<evidence type="ECO:0000256" key="1">
    <source>
        <dbReference type="ARBA" id="ARBA00004123"/>
    </source>
</evidence>
<accession>A0AAN6YPU4</accession>
<protein>
    <recommendedName>
        <fullName evidence="10">BZIP domain-containing protein</fullName>
    </recommendedName>
</protein>
<feature type="region of interest" description="Disordered" evidence="7">
    <location>
        <begin position="26"/>
        <end position="137"/>
    </location>
</feature>
<feature type="region of interest" description="Disordered" evidence="7">
    <location>
        <begin position="229"/>
        <end position="281"/>
    </location>
</feature>
<evidence type="ECO:0000256" key="2">
    <source>
        <dbReference type="ARBA" id="ARBA00007163"/>
    </source>
</evidence>
<reference evidence="8" key="1">
    <citation type="journal article" date="2023" name="Mol. Phylogenet. Evol.">
        <title>Genome-scale phylogeny and comparative genomics of the fungal order Sordariales.</title>
        <authorList>
            <person name="Hensen N."/>
            <person name="Bonometti L."/>
            <person name="Westerberg I."/>
            <person name="Brannstrom I.O."/>
            <person name="Guillou S."/>
            <person name="Cros-Aarteil S."/>
            <person name="Calhoun S."/>
            <person name="Haridas S."/>
            <person name="Kuo A."/>
            <person name="Mondo S."/>
            <person name="Pangilinan J."/>
            <person name="Riley R."/>
            <person name="LaButti K."/>
            <person name="Andreopoulos B."/>
            <person name="Lipzen A."/>
            <person name="Chen C."/>
            <person name="Yan M."/>
            <person name="Daum C."/>
            <person name="Ng V."/>
            <person name="Clum A."/>
            <person name="Steindorff A."/>
            <person name="Ohm R.A."/>
            <person name="Martin F."/>
            <person name="Silar P."/>
            <person name="Natvig D.O."/>
            <person name="Lalanne C."/>
            <person name="Gautier V."/>
            <person name="Ament-Velasquez S.L."/>
            <person name="Kruys A."/>
            <person name="Hutchinson M.I."/>
            <person name="Powell A.J."/>
            <person name="Barry K."/>
            <person name="Miller A.N."/>
            <person name="Grigoriev I.V."/>
            <person name="Debuchy R."/>
            <person name="Gladieux P."/>
            <person name="Hiltunen Thoren M."/>
            <person name="Johannesson H."/>
        </authorList>
    </citation>
    <scope>NUCLEOTIDE SEQUENCE</scope>
    <source>
        <strain evidence="8">PSN293</strain>
    </source>
</reference>
<feature type="compositionally biased region" description="Basic residues" evidence="7">
    <location>
        <begin position="127"/>
        <end position="137"/>
    </location>
</feature>
<dbReference type="AlphaFoldDB" id="A0AAN6YPU4"/>
<name>A0AAN6YPU4_9PEZI</name>
<dbReference type="InterPro" id="IPR046347">
    <property type="entry name" value="bZIP_sf"/>
</dbReference>
<dbReference type="SUPFAM" id="SSF57959">
    <property type="entry name" value="Leucine zipper domain"/>
    <property type="match status" value="1"/>
</dbReference>
<organism evidence="8 9">
    <name type="scientific">Rhypophila decipiens</name>
    <dbReference type="NCBI Taxonomy" id="261697"/>
    <lineage>
        <taxon>Eukaryota</taxon>
        <taxon>Fungi</taxon>
        <taxon>Dikarya</taxon>
        <taxon>Ascomycota</taxon>
        <taxon>Pezizomycotina</taxon>
        <taxon>Sordariomycetes</taxon>
        <taxon>Sordariomycetidae</taxon>
        <taxon>Sordariales</taxon>
        <taxon>Naviculisporaceae</taxon>
        <taxon>Rhypophila</taxon>
    </lineage>
</organism>
<sequence>MADPNQYYYAPQDDEYLDQDQQYYDYDQDQYPYDNGQERPSFTEYWKNSKDGQSSSSRGHKNIRFVQTTVPGTSSTSYSGGYASGTDTDAGMASDMGSSYNTGSSGQDGQSSSSSKAAQDKAQLRRAQVRKAQIQHRQRKANYVKQLEQDVAGLRDAITTEQQEVNLLRGENDMIRSHVHHTMGGVHDPYPAMSLGQDIPVSLPYSTDPATSQSLDYYSMNLPMDDPMSRSSYRMTSSESPSYYQTASPASGADYYSRMPSNLTPLPDMGSDPQGLGYNMA</sequence>
<dbReference type="PANTHER" id="PTHR40621:SF11">
    <property type="entry name" value="TRANSCRIPTION FACTOR KAPC-RELATED"/>
    <property type="match status" value="1"/>
</dbReference>
<feature type="compositionally biased region" description="Low complexity" evidence="7">
    <location>
        <begin position="229"/>
        <end position="243"/>
    </location>
</feature>
<gene>
    <name evidence="8" type="ORF">QBC37DRAFT_393966</name>
</gene>
<dbReference type="GO" id="GO:0001228">
    <property type="term" value="F:DNA-binding transcription activator activity, RNA polymerase II-specific"/>
    <property type="evidence" value="ECO:0007669"/>
    <property type="project" value="TreeGrafter"/>
</dbReference>
<evidence type="ECO:0000256" key="6">
    <source>
        <dbReference type="ARBA" id="ARBA00023242"/>
    </source>
</evidence>
<evidence type="ECO:0000256" key="3">
    <source>
        <dbReference type="ARBA" id="ARBA00023015"/>
    </source>
</evidence>
<keyword evidence="6" id="KW-0539">Nucleus</keyword>
<evidence type="ECO:0000256" key="7">
    <source>
        <dbReference type="SAM" id="MobiDB-lite"/>
    </source>
</evidence>
<evidence type="ECO:0008006" key="10">
    <source>
        <dbReference type="Google" id="ProtNLM"/>
    </source>
</evidence>
<proteinExistence type="inferred from homology"/>
<dbReference type="GO" id="GO:0090575">
    <property type="term" value="C:RNA polymerase II transcription regulator complex"/>
    <property type="evidence" value="ECO:0007669"/>
    <property type="project" value="TreeGrafter"/>
</dbReference>
<keyword evidence="5" id="KW-0804">Transcription</keyword>
<feature type="compositionally biased region" description="Low complexity" evidence="7">
    <location>
        <begin position="68"/>
        <end position="86"/>
    </location>
</feature>
<evidence type="ECO:0000256" key="4">
    <source>
        <dbReference type="ARBA" id="ARBA00023125"/>
    </source>
</evidence>